<name>A0ACB8IQ32_CITSI</name>
<sequence>MAGDANFASSLLEKVKVEDPWLPPRTWESIPSQSGPHLSSSSSSNDHRHLHCATSSLSEASVVRLALNALQGLESALISIEKLAVAFCCDPADRTFHRIPNLWNRSSSTHSLGKILKSIGCSGILVFLMRKFVDHFRNLDACLTRQSLEDKEQPPYSLVNQAFAVAVNKVLEGYVCALDTLYASVGLRRSSKGFDAVSEEGCLTSGVQSKITLLEVYLHTRELRTQIEVLGNICNLHDIAICFSESSTENATAKAISEFKSFWRGGDLLTYLYTQLQVADSAHRPLLKFLFLRSCEPYCRFIRSWIFKAEINDPYREFVVEYVGNSPVDQHGKTGTSIDFPGTNIRERVGVSIPCFLKHFLIPLIRAGQQLQVVSHNEAPAFLGNGESLETSFSFELNDMMTVPSTVDQRGSNVENGSKDFDNSSMKDEFCYDRDTSESSECSSSIDSEEQNEAEQLIQPRNNLFEIEQKYFSALSFSMTTPNGSPLRKSLHNEKSGHKKRDSHEFCERDDTLSHFVLTQHKRAILSGTSVLPESGESHLSCRNGHYTDGLADKCWPLGCLLKNPFCVDGGGRNDPELHPSVSGQKLSEENIRVSKEGISFYSEKFGSNNALIEGTLGENQLENGYAVSDVSAMLKWKLNHSGNMFSINPMLTRNALFYTMGKPEGRLAADLGKSLPCFDFSSVEDPCKVFLEKVAIGFAQAASEDSSLSAISGERNPYSEPVGEILIDNPKVSCVEPHLESKDHSKNIVGTDISGTSSWESLLSTSNNIENNTVEDHRQEFSAIFEIPLDFIIDKCLLQEILLQYPFRVYSNFSSDSFGFLCFKLQKWCFTEADHKVSEIQGILELSVQRSSCERDHNKNRLFVYIKEDGTSPLSTSSTGVRSFNFLGLGYRVDWPVSIVLTSNAMEIYADIFSFLIQVKLAVFSLNDVWRSLKDLMHLINQSRHSTQHEREVSHFNLLIKLRHQVNHFVSTLQQYVHSQLSDVSWCKFLHSLKDKVKDMMDLESVHMAYLSDALDICFLSDETRVVASIIEGILQCALDFQSCLTRGIWDAELDQGDFLGKLSRINVSQVLAIKQKFDKNLKELHLCYLKSPKHGEFGLSRFWRYLNYNEFFSDINNGMARYPFGV</sequence>
<evidence type="ECO:0000313" key="2">
    <source>
        <dbReference type="Proteomes" id="UP000829398"/>
    </source>
</evidence>
<dbReference type="Proteomes" id="UP000829398">
    <property type="component" value="Chromosome 8"/>
</dbReference>
<evidence type="ECO:0000313" key="1">
    <source>
        <dbReference type="EMBL" id="KAH9699202.1"/>
    </source>
</evidence>
<dbReference type="EMBL" id="CM039177">
    <property type="protein sequence ID" value="KAH9699202.1"/>
    <property type="molecule type" value="Genomic_DNA"/>
</dbReference>
<protein>
    <submittedName>
        <fullName evidence="1">Spc97 / Spc98 family of spindle pole body (SBP) component</fullName>
    </submittedName>
</protein>
<organism evidence="1 2">
    <name type="scientific">Citrus sinensis</name>
    <name type="common">Sweet orange</name>
    <name type="synonym">Citrus aurantium var. sinensis</name>
    <dbReference type="NCBI Taxonomy" id="2711"/>
    <lineage>
        <taxon>Eukaryota</taxon>
        <taxon>Viridiplantae</taxon>
        <taxon>Streptophyta</taxon>
        <taxon>Embryophyta</taxon>
        <taxon>Tracheophyta</taxon>
        <taxon>Spermatophyta</taxon>
        <taxon>Magnoliopsida</taxon>
        <taxon>eudicotyledons</taxon>
        <taxon>Gunneridae</taxon>
        <taxon>Pentapetalae</taxon>
        <taxon>rosids</taxon>
        <taxon>malvids</taxon>
        <taxon>Sapindales</taxon>
        <taxon>Rutaceae</taxon>
        <taxon>Aurantioideae</taxon>
        <taxon>Citrus</taxon>
    </lineage>
</organism>
<comment type="caution">
    <text evidence="1">The sequence shown here is derived from an EMBL/GenBank/DDBJ whole genome shotgun (WGS) entry which is preliminary data.</text>
</comment>
<keyword evidence="2" id="KW-1185">Reference proteome</keyword>
<accession>A0ACB8IQ32</accession>
<gene>
    <name evidence="1" type="ORF">KPL71_024255</name>
</gene>
<reference evidence="2" key="1">
    <citation type="journal article" date="2023" name="Hortic. Res.">
        <title>A chromosome-level phased genome enabling allele-level studies in sweet orange: a case study on citrus Huanglongbing tolerance.</title>
        <authorList>
            <person name="Wu B."/>
            <person name="Yu Q."/>
            <person name="Deng Z."/>
            <person name="Duan Y."/>
            <person name="Luo F."/>
            <person name="Gmitter F. Jr."/>
        </authorList>
    </citation>
    <scope>NUCLEOTIDE SEQUENCE [LARGE SCALE GENOMIC DNA]</scope>
    <source>
        <strain evidence="2">cv. Valencia</strain>
    </source>
</reference>
<proteinExistence type="predicted"/>